<gene>
    <name evidence="2" type="ORF">METZ01_LOCUS140790</name>
</gene>
<proteinExistence type="inferred from homology"/>
<dbReference type="InterPro" id="IPR027354">
    <property type="entry name" value="YcgL_dom"/>
</dbReference>
<dbReference type="PANTHER" id="PTHR38109:SF1">
    <property type="entry name" value="PROTEIN YCGL"/>
    <property type="match status" value="1"/>
</dbReference>
<dbReference type="HAMAP" id="MF_01866">
    <property type="entry name" value="UPF0745"/>
    <property type="match status" value="1"/>
</dbReference>
<dbReference type="InterPro" id="IPR038068">
    <property type="entry name" value="YcgL-like_sf"/>
</dbReference>
<dbReference type="SUPFAM" id="SSF160191">
    <property type="entry name" value="YcgL-like"/>
    <property type="match status" value="1"/>
</dbReference>
<organism evidence="2">
    <name type="scientific">marine metagenome</name>
    <dbReference type="NCBI Taxonomy" id="408172"/>
    <lineage>
        <taxon>unclassified sequences</taxon>
        <taxon>metagenomes</taxon>
        <taxon>ecological metagenomes</taxon>
    </lineage>
</organism>
<feature type="domain" description="YcgL" evidence="1">
    <location>
        <begin position="1"/>
        <end position="85"/>
    </location>
</feature>
<accession>A0A381ZF82</accession>
<dbReference type="PROSITE" id="PS51648">
    <property type="entry name" value="YCGL"/>
    <property type="match status" value="1"/>
</dbReference>
<dbReference type="PANTHER" id="PTHR38109">
    <property type="entry name" value="PROTEIN YCGL"/>
    <property type="match status" value="1"/>
</dbReference>
<evidence type="ECO:0000313" key="2">
    <source>
        <dbReference type="EMBL" id="SVA87936.1"/>
    </source>
</evidence>
<dbReference type="Pfam" id="PF05166">
    <property type="entry name" value="YcgL"/>
    <property type="match status" value="1"/>
</dbReference>
<feature type="non-terminal residue" evidence="2">
    <location>
        <position position="1"/>
    </location>
</feature>
<protein>
    <recommendedName>
        <fullName evidence="1">YcgL domain-containing protein</fullName>
    </recommendedName>
</protein>
<dbReference type="Gene3D" id="3.10.510.20">
    <property type="entry name" value="YcgL domain"/>
    <property type="match status" value="1"/>
</dbReference>
<sequence length="87" mass="9717">VKCVVYKGSRKPDAYLYIQREGDFSQVPESLLGLMGSLQLVISFDLTADSTLAQAPVKEVLEQLRDRGFYLQLPPSDVELPARDHGH</sequence>
<name>A0A381ZF82_9ZZZZ</name>
<dbReference type="EMBL" id="UINC01021100">
    <property type="protein sequence ID" value="SVA87936.1"/>
    <property type="molecule type" value="Genomic_DNA"/>
</dbReference>
<dbReference type="AlphaFoldDB" id="A0A381ZF82"/>
<reference evidence="2" key="1">
    <citation type="submission" date="2018-05" db="EMBL/GenBank/DDBJ databases">
        <authorList>
            <person name="Lanie J.A."/>
            <person name="Ng W.-L."/>
            <person name="Kazmierczak K.M."/>
            <person name="Andrzejewski T.M."/>
            <person name="Davidsen T.M."/>
            <person name="Wayne K.J."/>
            <person name="Tettelin H."/>
            <person name="Glass J.I."/>
            <person name="Rusch D."/>
            <person name="Podicherti R."/>
            <person name="Tsui H.-C.T."/>
            <person name="Winkler M.E."/>
        </authorList>
    </citation>
    <scope>NUCLEOTIDE SEQUENCE</scope>
</reference>
<evidence type="ECO:0000259" key="1">
    <source>
        <dbReference type="PROSITE" id="PS51648"/>
    </source>
</evidence>